<dbReference type="Pfam" id="PF01925">
    <property type="entry name" value="TauE"/>
    <property type="match status" value="1"/>
</dbReference>
<evidence type="ECO:0000313" key="7">
    <source>
        <dbReference type="Proteomes" id="UP000656813"/>
    </source>
</evidence>
<evidence type="ECO:0000256" key="1">
    <source>
        <dbReference type="ARBA" id="ARBA00004141"/>
    </source>
</evidence>
<proteinExistence type="inferred from homology"/>
<evidence type="ECO:0000256" key="4">
    <source>
        <dbReference type="ARBA" id="ARBA00023136"/>
    </source>
</evidence>
<feature type="transmembrane region" description="Helical" evidence="5">
    <location>
        <begin position="213"/>
        <end position="235"/>
    </location>
</feature>
<dbReference type="GO" id="GO:0005886">
    <property type="term" value="C:plasma membrane"/>
    <property type="evidence" value="ECO:0007669"/>
    <property type="project" value="UniProtKB-SubCell"/>
</dbReference>
<comment type="subcellular location">
    <subcellularLocation>
        <location evidence="5">Cell membrane</location>
        <topology evidence="5">Multi-pass membrane protein</topology>
    </subcellularLocation>
    <subcellularLocation>
        <location evidence="1">Membrane</location>
        <topology evidence="1">Multi-pass membrane protein</topology>
    </subcellularLocation>
</comment>
<dbReference type="AlphaFoldDB" id="A0A8J3EKJ9"/>
<reference evidence="6" key="2">
    <citation type="submission" date="2020-09" db="EMBL/GenBank/DDBJ databases">
        <authorList>
            <person name="Sun Q."/>
            <person name="Zhou Y."/>
        </authorList>
    </citation>
    <scope>NUCLEOTIDE SEQUENCE</scope>
    <source>
        <strain evidence="6">CGMCC 1.12777</strain>
    </source>
</reference>
<dbReference type="Proteomes" id="UP000656813">
    <property type="component" value="Unassembled WGS sequence"/>
</dbReference>
<comment type="similarity">
    <text evidence="5">Belongs to the 4-toluene sulfonate uptake permease (TSUP) (TC 2.A.102) family.</text>
</comment>
<name>A0A8J3EKJ9_9BACL</name>
<feature type="transmembrane region" description="Helical" evidence="5">
    <location>
        <begin position="76"/>
        <end position="99"/>
    </location>
</feature>
<comment type="caution">
    <text evidence="6">The sequence shown here is derived from an EMBL/GenBank/DDBJ whole genome shotgun (WGS) entry which is preliminary data.</text>
</comment>
<keyword evidence="7" id="KW-1185">Reference proteome</keyword>
<organism evidence="6 7">
    <name type="scientific">Pullulanibacillus pueri</name>
    <dbReference type="NCBI Taxonomy" id="1437324"/>
    <lineage>
        <taxon>Bacteria</taxon>
        <taxon>Bacillati</taxon>
        <taxon>Bacillota</taxon>
        <taxon>Bacilli</taxon>
        <taxon>Bacillales</taxon>
        <taxon>Sporolactobacillaceae</taxon>
        <taxon>Pullulanibacillus</taxon>
    </lineage>
</organism>
<keyword evidence="2 5" id="KW-0812">Transmembrane</keyword>
<feature type="transmembrane region" description="Helical" evidence="5">
    <location>
        <begin position="145"/>
        <end position="165"/>
    </location>
</feature>
<dbReference type="RefSeq" id="WP_188496254.1">
    <property type="nucleotide sequence ID" value="NZ_BMFV01000005.1"/>
</dbReference>
<dbReference type="InterPro" id="IPR002781">
    <property type="entry name" value="TM_pro_TauE-like"/>
</dbReference>
<sequence>MIALLEFLGVGILTGILSSMFGFGGGLIVIPVLYWLLPSHDIPDTLLMHVAVATSLAIMIINSTNSTLSHHRKKNIIWPIFWKLAPGIAVGAFIGGLVSHFFDDAILRYLFIIFVLYTIISSFVKKSFIQVNSEPIKLPGPVMNSVVGGVIGIIATLLGIGGSVFTVPYLRKCRLKMLNAVALATPLSLPIALIGSGSNLFTGLTQSSLPASCFGYIFLPAFFGIGIGGFIGVPIGVRLAQRLPDQIFSKVYLGLLVLVAISMVI</sequence>
<feature type="transmembrane region" description="Helical" evidence="5">
    <location>
        <begin position="46"/>
        <end position="64"/>
    </location>
</feature>
<evidence type="ECO:0000256" key="2">
    <source>
        <dbReference type="ARBA" id="ARBA00022692"/>
    </source>
</evidence>
<feature type="transmembrane region" description="Helical" evidence="5">
    <location>
        <begin position="7"/>
        <end position="34"/>
    </location>
</feature>
<feature type="transmembrane region" description="Helical" evidence="5">
    <location>
        <begin position="247"/>
        <end position="264"/>
    </location>
</feature>
<dbReference type="PANTHER" id="PTHR43483:SF3">
    <property type="entry name" value="MEMBRANE TRANSPORTER PROTEIN HI_0806-RELATED"/>
    <property type="match status" value="1"/>
</dbReference>
<dbReference type="EMBL" id="BMFV01000005">
    <property type="protein sequence ID" value="GGH77503.1"/>
    <property type="molecule type" value="Genomic_DNA"/>
</dbReference>
<evidence type="ECO:0000256" key="5">
    <source>
        <dbReference type="RuleBase" id="RU363041"/>
    </source>
</evidence>
<protein>
    <recommendedName>
        <fullName evidence="5">Probable membrane transporter protein</fullName>
    </recommendedName>
</protein>
<evidence type="ECO:0000256" key="3">
    <source>
        <dbReference type="ARBA" id="ARBA00022989"/>
    </source>
</evidence>
<feature type="transmembrane region" description="Helical" evidence="5">
    <location>
        <begin position="177"/>
        <end position="201"/>
    </location>
</feature>
<feature type="transmembrane region" description="Helical" evidence="5">
    <location>
        <begin position="105"/>
        <end position="124"/>
    </location>
</feature>
<reference evidence="6" key="1">
    <citation type="journal article" date="2014" name="Int. J. Syst. Evol. Microbiol.">
        <title>Complete genome sequence of Corynebacterium casei LMG S-19264T (=DSM 44701T), isolated from a smear-ripened cheese.</title>
        <authorList>
            <consortium name="US DOE Joint Genome Institute (JGI-PGF)"/>
            <person name="Walter F."/>
            <person name="Albersmeier A."/>
            <person name="Kalinowski J."/>
            <person name="Ruckert C."/>
        </authorList>
    </citation>
    <scope>NUCLEOTIDE SEQUENCE</scope>
    <source>
        <strain evidence="6">CGMCC 1.12777</strain>
    </source>
</reference>
<gene>
    <name evidence="6" type="ORF">GCM10007096_09490</name>
</gene>
<accession>A0A8J3EKJ9</accession>
<keyword evidence="3 5" id="KW-1133">Transmembrane helix</keyword>
<evidence type="ECO:0000313" key="6">
    <source>
        <dbReference type="EMBL" id="GGH77503.1"/>
    </source>
</evidence>
<keyword evidence="4 5" id="KW-0472">Membrane</keyword>
<dbReference type="PANTHER" id="PTHR43483">
    <property type="entry name" value="MEMBRANE TRANSPORTER PROTEIN HI_0806-RELATED"/>
    <property type="match status" value="1"/>
</dbReference>
<keyword evidence="5" id="KW-1003">Cell membrane</keyword>